<dbReference type="InParanoid" id="A0A0H2R3A1"/>
<dbReference type="Gene3D" id="3.40.50.1820">
    <property type="entry name" value="alpha/beta hydrolase"/>
    <property type="match status" value="1"/>
</dbReference>
<dbReference type="SUPFAM" id="SSF53474">
    <property type="entry name" value="alpha/beta-Hydrolases"/>
    <property type="match status" value="1"/>
</dbReference>
<name>A0A0H2R3A1_9AGAM</name>
<sequence>MSKQTNGSSATNGSDVNGVKPSSDVPSRKMLGGIGTHVFNPLIKGIVLFFGDGDASNQIIRDYLASQGFVVLGFDYFDRDGTDGKKPPKDSRPDFEAWAKEHQDHFKEKLDPWWKAVQENYSPGDMDIPLPYFVVGCGFGAHFAMELCVSSESKSKVVAGAFVHADFLEASTVAKVDIPVLFTFSNTGNPLDRETRPWVECILGGPKGIPTTKYCIQMFASNLPEITIGQNPKVENENYLMHESARSMSQWFIRGASLKEGPQ</sequence>
<dbReference type="AlphaFoldDB" id="A0A0H2R3A1"/>
<reference evidence="2 3" key="1">
    <citation type="submission" date="2015-04" db="EMBL/GenBank/DDBJ databases">
        <title>Complete genome sequence of Schizopora paradoxa KUC8140, a cosmopolitan wood degrader in East Asia.</title>
        <authorList>
            <consortium name="DOE Joint Genome Institute"/>
            <person name="Min B."/>
            <person name="Park H."/>
            <person name="Jang Y."/>
            <person name="Kim J.-J."/>
            <person name="Kim K.H."/>
            <person name="Pangilinan J."/>
            <person name="Lipzen A."/>
            <person name="Riley R."/>
            <person name="Grigoriev I.V."/>
            <person name="Spatafora J.W."/>
            <person name="Choi I.-G."/>
        </authorList>
    </citation>
    <scope>NUCLEOTIDE SEQUENCE [LARGE SCALE GENOMIC DNA]</scope>
    <source>
        <strain evidence="2 3">KUC8140</strain>
    </source>
</reference>
<gene>
    <name evidence="2" type="ORF">SCHPADRAFT_1002429</name>
</gene>
<feature type="region of interest" description="Disordered" evidence="1">
    <location>
        <begin position="1"/>
        <end position="27"/>
    </location>
</feature>
<organism evidence="2 3">
    <name type="scientific">Schizopora paradoxa</name>
    <dbReference type="NCBI Taxonomy" id="27342"/>
    <lineage>
        <taxon>Eukaryota</taxon>
        <taxon>Fungi</taxon>
        <taxon>Dikarya</taxon>
        <taxon>Basidiomycota</taxon>
        <taxon>Agaricomycotina</taxon>
        <taxon>Agaricomycetes</taxon>
        <taxon>Hymenochaetales</taxon>
        <taxon>Schizoporaceae</taxon>
        <taxon>Schizopora</taxon>
    </lineage>
</organism>
<dbReference type="Proteomes" id="UP000053477">
    <property type="component" value="Unassembled WGS sequence"/>
</dbReference>
<evidence type="ECO:0000313" key="3">
    <source>
        <dbReference type="Proteomes" id="UP000053477"/>
    </source>
</evidence>
<keyword evidence="3" id="KW-1185">Reference proteome</keyword>
<evidence type="ECO:0000256" key="1">
    <source>
        <dbReference type="SAM" id="MobiDB-lite"/>
    </source>
</evidence>
<dbReference type="STRING" id="27342.A0A0H2R3A1"/>
<feature type="compositionally biased region" description="Polar residues" evidence="1">
    <location>
        <begin position="1"/>
        <end position="15"/>
    </location>
</feature>
<protein>
    <submittedName>
        <fullName evidence="2">Uncharacterized protein</fullName>
    </submittedName>
</protein>
<proteinExistence type="predicted"/>
<dbReference type="OrthoDB" id="1393670at2759"/>
<dbReference type="InterPro" id="IPR029058">
    <property type="entry name" value="AB_hydrolase_fold"/>
</dbReference>
<dbReference type="EMBL" id="KQ086218">
    <property type="protein sequence ID" value="KLO06304.1"/>
    <property type="molecule type" value="Genomic_DNA"/>
</dbReference>
<evidence type="ECO:0000313" key="2">
    <source>
        <dbReference type="EMBL" id="KLO06304.1"/>
    </source>
</evidence>
<accession>A0A0H2R3A1</accession>